<evidence type="ECO:0000256" key="1">
    <source>
        <dbReference type="ARBA" id="ARBA00006139"/>
    </source>
</evidence>
<dbReference type="InterPro" id="IPR001872">
    <property type="entry name" value="Peptidase_A8"/>
</dbReference>
<evidence type="ECO:0000256" key="5">
    <source>
        <dbReference type="ARBA" id="ARBA00022750"/>
    </source>
</evidence>
<feature type="region of interest" description="Disordered" evidence="10">
    <location>
        <begin position="231"/>
        <end position="274"/>
    </location>
</feature>
<evidence type="ECO:0000256" key="10">
    <source>
        <dbReference type="SAM" id="MobiDB-lite"/>
    </source>
</evidence>
<evidence type="ECO:0000256" key="4">
    <source>
        <dbReference type="ARBA" id="ARBA00022692"/>
    </source>
</evidence>
<keyword evidence="4 11" id="KW-0812">Transmembrane</keyword>
<dbReference type="PRINTS" id="PR00781">
    <property type="entry name" value="LIPOSIGPTASE"/>
</dbReference>
<comment type="caution">
    <text evidence="12">The sequence shown here is derived from an EMBL/GenBank/DDBJ whole genome shotgun (WGS) entry which is preliminary data.</text>
</comment>
<evidence type="ECO:0000256" key="3">
    <source>
        <dbReference type="ARBA" id="ARBA00022670"/>
    </source>
</evidence>
<dbReference type="HAMAP" id="MF_00161">
    <property type="entry name" value="LspA"/>
    <property type="match status" value="1"/>
</dbReference>
<evidence type="ECO:0000256" key="8">
    <source>
        <dbReference type="ARBA" id="ARBA00023136"/>
    </source>
</evidence>
<keyword evidence="8 11" id="KW-0472">Membrane</keyword>
<evidence type="ECO:0000313" key="12">
    <source>
        <dbReference type="EMBL" id="HIX20321.1"/>
    </source>
</evidence>
<evidence type="ECO:0000256" key="11">
    <source>
        <dbReference type="SAM" id="Phobius"/>
    </source>
</evidence>
<keyword evidence="2" id="KW-1003">Cell membrane</keyword>
<evidence type="ECO:0000313" key="13">
    <source>
        <dbReference type="Proteomes" id="UP000823964"/>
    </source>
</evidence>
<gene>
    <name evidence="12" type="ORF">H9862_06955</name>
</gene>
<comment type="similarity">
    <text evidence="1 9">Belongs to the peptidase A8 family.</text>
</comment>
<proteinExistence type="inferred from homology"/>
<dbReference type="PANTHER" id="PTHR33695:SF1">
    <property type="entry name" value="LIPOPROTEIN SIGNAL PEPTIDASE"/>
    <property type="match status" value="1"/>
</dbReference>
<dbReference type="AlphaFoldDB" id="A0A9D1VBY5"/>
<dbReference type="GO" id="GO:0016020">
    <property type="term" value="C:membrane"/>
    <property type="evidence" value="ECO:0007669"/>
    <property type="project" value="InterPro"/>
</dbReference>
<evidence type="ECO:0000256" key="9">
    <source>
        <dbReference type="RuleBase" id="RU004181"/>
    </source>
</evidence>
<keyword evidence="7 11" id="KW-1133">Transmembrane helix</keyword>
<evidence type="ECO:0000256" key="7">
    <source>
        <dbReference type="ARBA" id="ARBA00022989"/>
    </source>
</evidence>
<feature type="non-terminal residue" evidence="12">
    <location>
        <position position="1"/>
    </location>
</feature>
<organism evidence="12 13">
    <name type="scientific">Candidatus Akkermansia intestinigallinarum</name>
    <dbReference type="NCBI Taxonomy" id="2838431"/>
    <lineage>
        <taxon>Bacteria</taxon>
        <taxon>Pseudomonadati</taxon>
        <taxon>Verrucomicrobiota</taxon>
        <taxon>Verrucomicrobiia</taxon>
        <taxon>Verrucomicrobiales</taxon>
        <taxon>Akkermansiaceae</taxon>
        <taxon>Akkermansia</taxon>
    </lineage>
</organism>
<feature type="transmembrane region" description="Helical" evidence="11">
    <location>
        <begin position="108"/>
        <end position="128"/>
    </location>
</feature>
<feature type="compositionally biased region" description="Low complexity" evidence="10">
    <location>
        <begin position="247"/>
        <end position="266"/>
    </location>
</feature>
<reference evidence="12" key="1">
    <citation type="journal article" date="2021" name="PeerJ">
        <title>Extensive microbial diversity within the chicken gut microbiome revealed by metagenomics and culture.</title>
        <authorList>
            <person name="Gilroy R."/>
            <person name="Ravi A."/>
            <person name="Getino M."/>
            <person name="Pursley I."/>
            <person name="Horton D.L."/>
            <person name="Alikhan N.F."/>
            <person name="Baker D."/>
            <person name="Gharbi K."/>
            <person name="Hall N."/>
            <person name="Watson M."/>
            <person name="Adriaenssens E.M."/>
            <person name="Foster-Nyarko E."/>
            <person name="Jarju S."/>
            <person name="Secka A."/>
            <person name="Antonio M."/>
            <person name="Oren A."/>
            <person name="Chaudhuri R.R."/>
            <person name="La Ragione R."/>
            <person name="Hildebrand F."/>
            <person name="Pallen M.J."/>
        </authorList>
    </citation>
    <scope>NUCLEOTIDE SEQUENCE</scope>
    <source>
        <strain evidence="12">14975</strain>
    </source>
</reference>
<evidence type="ECO:0000256" key="2">
    <source>
        <dbReference type="ARBA" id="ARBA00022475"/>
    </source>
</evidence>
<feature type="transmembrane region" description="Helical" evidence="11">
    <location>
        <begin position="43"/>
        <end position="64"/>
    </location>
</feature>
<feature type="transmembrane region" description="Helical" evidence="11">
    <location>
        <begin position="137"/>
        <end position="154"/>
    </location>
</feature>
<name>A0A9D1VBY5_9BACT</name>
<dbReference type="Pfam" id="PF01252">
    <property type="entry name" value="Peptidase_A8"/>
    <property type="match status" value="1"/>
</dbReference>
<reference evidence="12" key="2">
    <citation type="submission" date="2021-04" db="EMBL/GenBank/DDBJ databases">
        <authorList>
            <person name="Gilroy R."/>
        </authorList>
    </citation>
    <scope>NUCLEOTIDE SEQUENCE</scope>
    <source>
        <strain evidence="12">14975</strain>
    </source>
</reference>
<dbReference type="PANTHER" id="PTHR33695">
    <property type="entry name" value="LIPOPROTEIN SIGNAL PEPTIDASE"/>
    <property type="match status" value="1"/>
</dbReference>
<keyword evidence="3" id="KW-0645">Protease</keyword>
<evidence type="ECO:0000256" key="6">
    <source>
        <dbReference type="ARBA" id="ARBA00022801"/>
    </source>
</evidence>
<dbReference type="EMBL" id="DXFQ01000126">
    <property type="protein sequence ID" value="HIX20321.1"/>
    <property type="molecule type" value="Genomic_DNA"/>
</dbReference>
<accession>A0A9D1VBY5</accession>
<dbReference type="Proteomes" id="UP000823964">
    <property type="component" value="Unassembled WGS sequence"/>
</dbReference>
<dbReference type="GO" id="GO:0006508">
    <property type="term" value="P:proteolysis"/>
    <property type="evidence" value="ECO:0007669"/>
    <property type="project" value="UniProtKB-KW"/>
</dbReference>
<sequence>PLLRPPFPLPPRLSALIPPPRFTQPLTLPSGTMTTSAPSRRTTISLIILIVVLYLIDQVSKWLIVFNFEPPVYYTDHVSVFDSAALCFDIVRVHNNGVAFGFGNGTLWAPYVFLGVQLAALAFLIVLYRRGFFFSRLLRVAWALILAGVIGNMTDRLLQGFFLPGAEQLSFFENLSRGYVVDFLDVGLPWIHSAVNPDGMYHWPSFNVADSCVCIAAALFLLVSFLPGQRPDEKETKARSRETNDQASAPTAEATQPTAEPTQPASGSDTPQPS</sequence>
<protein>
    <submittedName>
        <fullName evidence="12">Signal peptidase II</fullName>
    </submittedName>
</protein>
<feature type="transmembrane region" description="Helical" evidence="11">
    <location>
        <begin position="206"/>
        <end position="227"/>
    </location>
</feature>
<dbReference type="GO" id="GO:0004190">
    <property type="term" value="F:aspartic-type endopeptidase activity"/>
    <property type="evidence" value="ECO:0007669"/>
    <property type="project" value="UniProtKB-KW"/>
</dbReference>
<keyword evidence="5" id="KW-0064">Aspartyl protease</keyword>
<keyword evidence="6" id="KW-0378">Hydrolase</keyword>
<feature type="compositionally biased region" description="Basic and acidic residues" evidence="10">
    <location>
        <begin position="231"/>
        <end position="244"/>
    </location>
</feature>